<gene>
    <name evidence="6" type="ordered locus">Caur_0453</name>
</gene>
<dbReference type="Proteomes" id="UP000002008">
    <property type="component" value="Chromosome"/>
</dbReference>
<dbReference type="GO" id="GO:0016020">
    <property type="term" value="C:membrane"/>
    <property type="evidence" value="ECO:0007669"/>
    <property type="project" value="UniProtKB-SubCell"/>
</dbReference>
<protein>
    <submittedName>
        <fullName evidence="6">Mg2 transporter protein CorA family protein</fullName>
    </submittedName>
</protein>
<keyword evidence="7" id="KW-1185">Reference proteome</keyword>
<dbReference type="EnsemblBacteria" id="ABY33702">
    <property type="protein sequence ID" value="ABY33702"/>
    <property type="gene ID" value="Caur_0453"/>
</dbReference>
<keyword evidence="2 5" id="KW-0812">Transmembrane</keyword>
<dbReference type="HOGENOM" id="CLU_007127_5_0_0"/>
<dbReference type="AlphaFoldDB" id="A9WE42"/>
<dbReference type="RefSeq" id="WP_012256358.1">
    <property type="nucleotide sequence ID" value="NC_010175.1"/>
</dbReference>
<keyword evidence="3 5" id="KW-1133">Transmembrane helix</keyword>
<dbReference type="GO" id="GO:0015095">
    <property type="term" value="F:magnesium ion transmembrane transporter activity"/>
    <property type="evidence" value="ECO:0000318"/>
    <property type="project" value="GO_Central"/>
</dbReference>
<name>A9WE42_CHLAA</name>
<dbReference type="GO" id="GO:0015099">
    <property type="term" value="F:nickel cation transmembrane transporter activity"/>
    <property type="evidence" value="ECO:0000318"/>
    <property type="project" value="GO_Central"/>
</dbReference>
<reference evidence="7" key="1">
    <citation type="journal article" date="2011" name="BMC Genomics">
        <title>Complete genome sequence of the filamentous anoxygenic phototrophic bacterium Chloroflexus aurantiacus.</title>
        <authorList>
            <person name="Tang K.H."/>
            <person name="Barry K."/>
            <person name="Chertkov O."/>
            <person name="Dalin E."/>
            <person name="Han C.S."/>
            <person name="Hauser L.J."/>
            <person name="Honchak B.M."/>
            <person name="Karbach L.E."/>
            <person name="Land M.L."/>
            <person name="Lapidus A."/>
            <person name="Larimer F.W."/>
            <person name="Mikhailova N."/>
            <person name="Pitluck S."/>
            <person name="Pierson B.K."/>
            <person name="Blankenship R.E."/>
        </authorList>
    </citation>
    <scope>NUCLEOTIDE SEQUENCE [LARGE SCALE GENOMIC DNA]</scope>
    <source>
        <strain evidence="7">ATCC 29366 / DSM 635 / J-10-fl</strain>
    </source>
</reference>
<organism evidence="6 7">
    <name type="scientific">Chloroflexus aurantiacus (strain ATCC 29366 / DSM 635 / J-10-fl)</name>
    <dbReference type="NCBI Taxonomy" id="324602"/>
    <lineage>
        <taxon>Bacteria</taxon>
        <taxon>Bacillati</taxon>
        <taxon>Chloroflexota</taxon>
        <taxon>Chloroflexia</taxon>
        <taxon>Chloroflexales</taxon>
        <taxon>Chloroflexineae</taxon>
        <taxon>Chloroflexaceae</taxon>
        <taxon>Chloroflexus</taxon>
    </lineage>
</organism>
<dbReference type="InterPro" id="IPR002523">
    <property type="entry name" value="MgTranspt_CorA/ZnTranspt_ZntB"/>
</dbReference>
<evidence type="ECO:0000313" key="7">
    <source>
        <dbReference type="Proteomes" id="UP000002008"/>
    </source>
</evidence>
<dbReference type="KEGG" id="cau:Caur_0453"/>
<evidence type="ECO:0000256" key="1">
    <source>
        <dbReference type="ARBA" id="ARBA00004141"/>
    </source>
</evidence>
<dbReference type="Pfam" id="PF01544">
    <property type="entry name" value="CorA"/>
    <property type="match status" value="1"/>
</dbReference>
<dbReference type="STRING" id="324602.Caur_0453"/>
<comment type="subcellular location">
    <subcellularLocation>
        <location evidence="1">Membrane</location>
        <topology evidence="1">Multi-pass membrane protein</topology>
    </subcellularLocation>
</comment>
<proteinExistence type="predicted"/>
<feature type="transmembrane region" description="Helical" evidence="5">
    <location>
        <begin position="255"/>
        <end position="275"/>
    </location>
</feature>
<dbReference type="SUPFAM" id="SSF144083">
    <property type="entry name" value="Magnesium transport protein CorA, transmembrane region"/>
    <property type="match status" value="1"/>
</dbReference>
<dbReference type="eggNOG" id="COG0598">
    <property type="taxonomic scope" value="Bacteria"/>
</dbReference>
<evidence type="ECO:0000256" key="2">
    <source>
        <dbReference type="ARBA" id="ARBA00022692"/>
    </source>
</evidence>
<evidence type="ECO:0000256" key="5">
    <source>
        <dbReference type="SAM" id="Phobius"/>
    </source>
</evidence>
<dbReference type="InParanoid" id="A9WE42"/>
<evidence type="ECO:0000256" key="3">
    <source>
        <dbReference type="ARBA" id="ARBA00022989"/>
    </source>
</evidence>
<dbReference type="PATRIC" id="fig|324602.8.peg.514"/>
<evidence type="ECO:0000256" key="4">
    <source>
        <dbReference type="ARBA" id="ARBA00023136"/>
    </source>
</evidence>
<dbReference type="InterPro" id="IPR045863">
    <property type="entry name" value="CorA_TM1_TM2"/>
</dbReference>
<feature type="transmembrane region" description="Helical" evidence="5">
    <location>
        <begin position="287"/>
        <end position="307"/>
    </location>
</feature>
<sequence>MSQNELLSLPVSANQTPSVDRWLRVSITQTDALAAIKQRLGIDVVQALKSGLCQEGEFLIYPLTFLSVEGSKKMISKVVFVLGREILVSLEPDPSPKPLRVAVSRMQRDGRDNDPFDAFAVVLQSINDATDELIDLLNEELGEALVQTNAVLHSLESNERDFGVSDVVATQVELGTVEDLLSQCIQTQLQLALVARQTLARLPQESFHLKQLYLTLIDDIEEIEEHVHFVHDRVRLLQTSNNLALSVKQNQIVKVFSVLTAVFMPALLISTYYSMNFAYMPILEWQYGEPMVIALTALLALLPLIYVKQRGLLR</sequence>
<dbReference type="EMBL" id="CP000909">
    <property type="protein sequence ID" value="ABY33702.1"/>
    <property type="molecule type" value="Genomic_DNA"/>
</dbReference>
<dbReference type="InterPro" id="IPR050829">
    <property type="entry name" value="CorA_MIT"/>
</dbReference>
<keyword evidence="4 5" id="KW-0472">Membrane</keyword>
<dbReference type="Gene3D" id="1.20.58.340">
    <property type="entry name" value="Magnesium transport protein CorA, transmembrane region"/>
    <property type="match status" value="1"/>
</dbReference>
<dbReference type="GO" id="GO:0015087">
    <property type="term" value="F:cobalt ion transmembrane transporter activity"/>
    <property type="evidence" value="ECO:0000318"/>
    <property type="project" value="GO_Central"/>
</dbReference>
<evidence type="ECO:0000313" key="6">
    <source>
        <dbReference type="EMBL" id="ABY33702.1"/>
    </source>
</evidence>
<dbReference type="PANTHER" id="PTHR47685:SF1">
    <property type="entry name" value="MAGNESIUM TRANSPORT PROTEIN CORA"/>
    <property type="match status" value="1"/>
</dbReference>
<accession>A9WE42</accession>
<dbReference type="PANTHER" id="PTHR47685">
    <property type="entry name" value="MAGNESIUM TRANSPORT PROTEIN CORA"/>
    <property type="match status" value="1"/>
</dbReference>